<dbReference type="CDD" id="cd06661">
    <property type="entry name" value="GGCT_like"/>
    <property type="match status" value="1"/>
</dbReference>
<evidence type="ECO:0000313" key="3">
    <source>
        <dbReference type="Proteomes" id="UP001500618"/>
    </source>
</evidence>
<dbReference type="InterPro" id="IPR017939">
    <property type="entry name" value="G-Glutamylcylcotransferase"/>
</dbReference>
<dbReference type="Proteomes" id="UP001500618">
    <property type="component" value="Unassembled WGS sequence"/>
</dbReference>
<proteinExistence type="predicted"/>
<evidence type="ECO:0000256" key="1">
    <source>
        <dbReference type="ARBA" id="ARBA00023239"/>
    </source>
</evidence>
<dbReference type="InterPro" id="IPR036568">
    <property type="entry name" value="GGCT-like_sf"/>
</dbReference>
<keyword evidence="3" id="KW-1185">Reference proteome</keyword>
<dbReference type="InterPro" id="IPR013024">
    <property type="entry name" value="GGCT-like"/>
</dbReference>
<organism evidence="2 3">
    <name type="scientific">Fodinicola feengrottensis</name>
    <dbReference type="NCBI Taxonomy" id="435914"/>
    <lineage>
        <taxon>Bacteria</taxon>
        <taxon>Bacillati</taxon>
        <taxon>Actinomycetota</taxon>
        <taxon>Actinomycetes</taxon>
        <taxon>Mycobacteriales</taxon>
        <taxon>Fodinicola</taxon>
    </lineage>
</organism>
<dbReference type="SUPFAM" id="SSF110857">
    <property type="entry name" value="Gamma-glutamyl cyclotransferase-like"/>
    <property type="match status" value="1"/>
</dbReference>
<dbReference type="PANTHER" id="PTHR12935">
    <property type="entry name" value="GAMMA-GLUTAMYLCYCLOTRANSFERASE"/>
    <property type="match status" value="1"/>
</dbReference>
<accession>A0ABN2HEI2</accession>
<dbReference type="Pfam" id="PF13772">
    <property type="entry name" value="AIG2_2"/>
    <property type="match status" value="1"/>
</dbReference>
<gene>
    <name evidence="2" type="ORF">GCM10009765_39830</name>
</gene>
<sequence>MHALSRTSVATMPLYAAYGPNLDPARMLERCPRSPVAGSGWVTGWRLTFGGVPVSATVVEAAAEQVFVTIYDVSPQDEPTLDAWEKAESGMEQKIKVRVQTLEGAQLAWWYVSPHYEGGLPTPQYLNQLAEAAEAGGAPTEYVTELRTRPTG</sequence>
<name>A0ABN2HEI2_9ACTN</name>
<comment type="caution">
    <text evidence="2">The sequence shown here is derived from an EMBL/GenBank/DDBJ whole genome shotgun (WGS) entry which is preliminary data.</text>
</comment>
<dbReference type="Gene3D" id="3.10.490.10">
    <property type="entry name" value="Gamma-glutamyl cyclotransferase-like"/>
    <property type="match status" value="1"/>
</dbReference>
<protein>
    <submittedName>
        <fullName evidence="2">Gamma-glutamylcyclotransferase</fullName>
    </submittedName>
</protein>
<evidence type="ECO:0000313" key="2">
    <source>
        <dbReference type="EMBL" id="GAA1686389.1"/>
    </source>
</evidence>
<keyword evidence="1" id="KW-0456">Lyase</keyword>
<dbReference type="PANTHER" id="PTHR12935:SF0">
    <property type="entry name" value="GAMMA-GLUTAMYLCYCLOTRANSFERASE"/>
    <property type="match status" value="1"/>
</dbReference>
<reference evidence="2 3" key="1">
    <citation type="journal article" date="2019" name="Int. J. Syst. Evol. Microbiol.">
        <title>The Global Catalogue of Microorganisms (GCM) 10K type strain sequencing project: providing services to taxonomists for standard genome sequencing and annotation.</title>
        <authorList>
            <consortium name="The Broad Institute Genomics Platform"/>
            <consortium name="The Broad Institute Genome Sequencing Center for Infectious Disease"/>
            <person name="Wu L."/>
            <person name="Ma J."/>
        </authorList>
    </citation>
    <scope>NUCLEOTIDE SEQUENCE [LARGE SCALE GENOMIC DNA]</scope>
    <source>
        <strain evidence="2 3">JCM 14718</strain>
    </source>
</reference>
<dbReference type="EMBL" id="BAAANY010000014">
    <property type="protein sequence ID" value="GAA1686389.1"/>
    <property type="molecule type" value="Genomic_DNA"/>
</dbReference>